<organism evidence="1 2">
    <name type="scientific">Liparis tanakae</name>
    <name type="common">Tanaka's snailfish</name>
    <dbReference type="NCBI Taxonomy" id="230148"/>
    <lineage>
        <taxon>Eukaryota</taxon>
        <taxon>Metazoa</taxon>
        <taxon>Chordata</taxon>
        <taxon>Craniata</taxon>
        <taxon>Vertebrata</taxon>
        <taxon>Euteleostomi</taxon>
        <taxon>Actinopterygii</taxon>
        <taxon>Neopterygii</taxon>
        <taxon>Teleostei</taxon>
        <taxon>Neoteleostei</taxon>
        <taxon>Acanthomorphata</taxon>
        <taxon>Eupercaria</taxon>
        <taxon>Perciformes</taxon>
        <taxon>Cottioidei</taxon>
        <taxon>Cottales</taxon>
        <taxon>Liparidae</taxon>
        <taxon>Liparis</taxon>
    </lineage>
</organism>
<dbReference type="Proteomes" id="UP000314294">
    <property type="component" value="Unassembled WGS sequence"/>
</dbReference>
<reference evidence="1 2" key="1">
    <citation type="submission" date="2019-03" db="EMBL/GenBank/DDBJ databases">
        <title>First draft genome of Liparis tanakae, snailfish: a comprehensive survey of snailfish specific genes.</title>
        <authorList>
            <person name="Kim W."/>
            <person name="Song I."/>
            <person name="Jeong J.-H."/>
            <person name="Kim D."/>
            <person name="Kim S."/>
            <person name="Ryu S."/>
            <person name="Song J.Y."/>
            <person name="Lee S.K."/>
        </authorList>
    </citation>
    <scope>NUCLEOTIDE SEQUENCE [LARGE SCALE GENOMIC DNA]</scope>
    <source>
        <tissue evidence="1">Muscle</tissue>
    </source>
</reference>
<dbReference type="AlphaFoldDB" id="A0A4Z2IZK6"/>
<sequence length="298" mass="33186">MSHLPEIFPSVRHFLMMACSPGMKAGHANKPRVELITNSRSETLPMCFQDLEGDSSEAWLDDSHPHGIYSKPSASSYLSHTPSSELLRLELSQGLIWCIIIHSCMTRVNVSPLTMDTKIFKLLLQGRHLGADRATAVQELLVIQPHATKRNVPLEPHDSFVVILQDESEERKHPLHHLPVTNPGSWNPTDDGSAAHFSNLAAFPIERPTADLIPKHIFDKQDAAIKSEHEFVKQFNVLQQVIIGVAVHRGDTMSKYNNSTFFRGITQWGLLGSTHSMVPEPCSMTKPGEQVKLTVVPS</sequence>
<name>A0A4Z2IZK6_9TELE</name>
<gene>
    <name evidence="1" type="ORF">EYF80_006446</name>
</gene>
<accession>A0A4Z2IZK6</accession>
<protein>
    <submittedName>
        <fullName evidence="1">Uncharacterized protein</fullName>
    </submittedName>
</protein>
<evidence type="ECO:0000313" key="2">
    <source>
        <dbReference type="Proteomes" id="UP000314294"/>
    </source>
</evidence>
<comment type="caution">
    <text evidence="1">The sequence shown here is derived from an EMBL/GenBank/DDBJ whole genome shotgun (WGS) entry which is preliminary data.</text>
</comment>
<keyword evidence="2" id="KW-1185">Reference proteome</keyword>
<proteinExistence type="predicted"/>
<dbReference type="EMBL" id="SRLO01000033">
    <property type="protein sequence ID" value="TNN83465.1"/>
    <property type="molecule type" value="Genomic_DNA"/>
</dbReference>
<evidence type="ECO:0000313" key="1">
    <source>
        <dbReference type="EMBL" id="TNN83465.1"/>
    </source>
</evidence>